<dbReference type="EMBL" id="CP133621">
    <property type="protein sequence ID" value="WMV48674.1"/>
    <property type="molecule type" value="Genomic_DNA"/>
</dbReference>
<dbReference type="Proteomes" id="UP001234989">
    <property type="component" value="Chromosome 10"/>
</dbReference>
<dbReference type="Pfam" id="PF13872">
    <property type="entry name" value="AAA_34"/>
    <property type="match status" value="1"/>
</dbReference>
<reference evidence="3" key="1">
    <citation type="submission" date="2023-08" db="EMBL/GenBank/DDBJ databases">
        <title>A de novo genome assembly of Solanum verrucosum Schlechtendal, a Mexican diploid species geographically isolated from the other diploid A-genome species in potato relatives.</title>
        <authorList>
            <person name="Hosaka K."/>
        </authorList>
    </citation>
    <scope>NUCLEOTIDE SEQUENCE</scope>
    <source>
        <tissue evidence="3">Young leaves</tissue>
    </source>
</reference>
<dbReference type="GO" id="GO:0042393">
    <property type="term" value="F:histone binding"/>
    <property type="evidence" value="ECO:0007669"/>
    <property type="project" value="TreeGrafter"/>
</dbReference>
<protein>
    <recommendedName>
        <fullName evidence="2">Strawberry notch AAA domain-containing protein</fullName>
    </recommendedName>
</protein>
<feature type="domain" description="Strawberry notch AAA" evidence="2">
    <location>
        <begin position="37"/>
        <end position="88"/>
    </location>
</feature>
<organism evidence="3 4">
    <name type="scientific">Solanum verrucosum</name>
    <dbReference type="NCBI Taxonomy" id="315347"/>
    <lineage>
        <taxon>Eukaryota</taxon>
        <taxon>Viridiplantae</taxon>
        <taxon>Streptophyta</taxon>
        <taxon>Embryophyta</taxon>
        <taxon>Tracheophyta</taxon>
        <taxon>Spermatophyta</taxon>
        <taxon>Magnoliopsida</taxon>
        <taxon>eudicotyledons</taxon>
        <taxon>Gunneridae</taxon>
        <taxon>Pentapetalae</taxon>
        <taxon>asterids</taxon>
        <taxon>lamiids</taxon>
        <taxon>Solanales</taxon>
        <taxon>Solanaceae</taxon>
        <taxon>Solanoideae</taxon>
        <taxon>Solaneae</taxon>
        <taxon>Solanum</taxon>
    </lineage>
</organism>
<dbReference type="PANTHER" id="PTHR12706:SF13">
    <property type="entry name" value="PROTEIN FORGETTER 1"/>
    <property type="match status" value="1"/>
</dbReference>
<sequence>MGNAKHGKRVDLQFEEHEKNEKSEGMDYGSTCANVGCAMEKGGVGALELVAMDMKTRGMYVCRTLSYKGAEFEVVEVPLEAKMQDLYKKAAEFWAELRVELLSAGAFLTDDKPSSNQLWRLYWANHQRFFRHLCISAKVPAVVRIAKEALTEGKCVVVGLQSTGEARTEEAVSKYGLELDDFVSGPRELLLKFVEENYPLPEEPEPLPDESVKELQRKRHSATPGVSFRGRVRKVAKWQTGDQMSDEESDTDSEYESTESDDDEFQICDVCSSEESQFLRIGVAILARKRQMNIYKQDMPMLRNYPKGGTCENVVLV</sequence>
<keyword evidence="4" id="KW-1185">Reference proteome</keyword>
<feature type="region of interest" description="Disordered" evidence="1">
    <location>
        <begin position="1"/>
        <end position="25"/>
    </location>
</feature>
<accession>A0AAF0UP27</accession>
<dbReference type="AlphaFoldDB" id="A0AAF0UP27"/>
<gene>
    <name evidence="3" type="ORF">MTR67_042059</name>
</gene>
<dbReference type="GO" id="GO:0005634">
    <property type="term" value="C:nucleus"/>
    <property type="evidence" value="ECO:0007669"/>
    <property type="project" value="TreeGrafter"/>
</dbReference>
<evidence type="ECO:0000256" key="1">
    <source>
        <dbReference type="SAM" id="MobiDB-lite"/>
    </source>
</evidence>
<evidence type="ECO:0000259" key="2">
    <source>
        <dbReference type="Pfam" id="PF13872"/>
    </source>
</evidence>
<dbReference type="GO" id="GO:0006355">
    <property type="term" value="P:regulation of DNA-templated transcription"/>
    <property type="evidence" value="ECO:0007669"/>
    <property type="project" value="InterPro"/>
</dbReference>
<evidence type="ECO:0000313" key="4">
    <source>
        <dbReference type="Proteomes" id="UP001234989"/>
    </source>
</evidence>
<dbReference type="InterPro" id="IPR026741">
    <property type="entry name" value="SNO"/>
</dbReference>
<evidence type="ECO:0000313" key="3">
    <source>
        <dbReference type="EMBL" id="WMV48674.1"/>
    </source>
</evidence>
<feature type="compositionally biased region" description="Basic and acidic residues" evidence="1">
    <location>
        <begin position="9"/>
        <end position="25"/>
    </location>
</feature>
<proteinExistence type="predicted"/>
<dbReference type="PANTHER" id="PTHR12706">
    <property type="entry name" value="STRAWBERRY NOTCH-RELATED"/>
    <property type="match status" value="1"/>
</dbReference>
<dbReference type="GO" id="GO:0031490">
    <property type="term" value="F:chromatin DNA binding"/>
    <property type="evidence" value="ECO:0007669"/>
    <property type="project" value="TreeGrafter"/>
</dbReference>
<feature type="compositionally biased region" description="Acidic residues" evidence="1">
    <location>
        <begin position="244"/>
        <end position="264"/>
    </location>
</feature>
<feature type="region of interest" description="Disordered" evidence="1">
    <location>
        <begin position="237"/>
        <end position="264"/>
    </location>
</feature>
<name>A0AAF0UP27_SOLVR</name>
<dbReference type="InterPro" id="IPR039187">
    <property type="entry name" value="SNO_AAA"/>
</dbReference>